<dbReference type="Proteomes" id="UP000241769">
    <property type="component" value="Unassembled WGS sequence"/>
</dbReference>
<dbReference type="InterPro" id="IPR010291">
    <property type="entry name" value="Ion_channel_UNC-93"/>
</dbReference>
<feature type="region of interest" description="Disordered" evidence="5">
    <location>
        <begin position="1"/>
        <end position="20"/>
    </location>
</feature>
<feature type="transmembrane region" description="Helical" evidence="6">
    <location>
        <begin position="83"/>
        <end position="102"/>
    </location>
</feature>
<feature type="transmembrane region" description="Helical" evidence="6">
    <location>
        <begin position="299"/>
        <end position="318"/>
    </location>
</feature>
<dbReference type="PANTHER" id="PTHR23294">
    <property type="entry name" value="ET TRANSLATION PRODUCT-RELATED"/>
    <property type="match status" value="1"/>
</dbReference>
<comment type="caution">
    <text evidence="7">The sequence shown here is derived from an EMBL/GenBank/DDBJ whole genome shotgun (WGS) entry which is preliminary data.</text>
</comment>
<dbReference type="EMBL" id="MDYQ01000023">
    <property type="protein sequence ID" value="PRP87050.1"/>
    <property type="molecule type" value="Genomic_DNA"/>
</dbReference>
<dbReference type="InterPro" id="IPR051617">
    <property type="entry name" value="UNC-93-like_regulator"/>
</dbReference>
<evidence type="ECO:0000256" key="6">
    <source>
        <dbReference type="SAM" id="Phobius"/>
    </source>
</evidence>
<keyword evidence="4 6" id="KW-0472">Membrane</keyword>
<feature type="transmembrane region" description="Helical" evidence="6">
    <location>
        <begin position="330"/>
        <end position="351"/>
    </location>
</feature>
<evidence type="ECO:0000256" key="4">
    <source>
        <dbReference type="ARBA" id="ARBA00023136"/>
    </source>
</evidence>
<feature type="transmembrane region" description="Helical" evidence="6">
    <location>
        <begin position="261"/>
        <end position="279"/>
    </location>
</feature>
<dbReference type="Gene3D" id="1.20.1250.20">
    <property type="entry name" value="MFS general substrate transporter like domains"/>
    <property type="match status" value="1"/>
</dbReference>
<evidence type="ECO:0000256" key="2">
    <source>
        <dbReference type="ARBA" id="ARBA00022692"/>
    </source>
</evidence>
<keyword evidence="3 6" id="KW-1133">Transmembrane helix</keyword>
<name>A0A2P6NSZ6_9EUKA</name>
<feature type="transmembrane region" description="Helical" evidence="6">
    <location>
        <begin position="134"/>
        <end position="159"/>
    </location>
</feature>
<feature type="transmembrane region" description="Helical" evidence="6">
    <location>
        <begin position="435"/>
        <end position="454"/>
    </location>
</feature>
<evidence type="ECO:0000256" key="1">
    <source>
        <dbReference type="ARBA" id="ARBA00004141"/>
    </source>
</evidence>
<evidence type="ECO:0000313" key="7">
    <source>
        <dbReference type="EMBL" id="PRP87050.1"/>
    </source>
</evidence>
<dbReference type="GO" id="GO:0016020">
    <property type="term" value="C:membrane"/>
    <property type="evidence" value="ECO:0007669"/>
    <property type="project" value="UniProtKB-SubCell"/>
</dbReference>
<dbReference type="InterPro" id="IPR036259">
    <property type="entry name" value="MFS_trans_sf"/>
</dbReference>
<protein>
    <submittedName>
        <fullName evidence="7">DUF895 domain membrane protein</fullName>
    </submittedName>
</protein>
<feature type="transmembrane region" description="Helical" evidence="6">
    <location>
        <begin position="109"/>
        <end position="128"/>
    </location>
</feature>
<accession>A0A2P6NSZ6</accession>
<keyword evidence="8" id="KW-1185">Reference proteome</keyword>
<dbReference type="SUPFAM" id="SSF103473">
    <property type="entry name" value="MFS general substrate transporter"/>
    <property type="match status" value="1"/>
</dbReference>
<keyword evidence="2 6" id="KW-0812">Transmembrane</keyword>
<reference evidence="7 8" key="1">
    <citation type="journal article" date="2018" name="Genome Biol. Evol.">
        <title>Multiple Roots of Fruiting Body Formation in Amoebozoa.</title>
        <authorList>
            <person name="Hillmann F."/>
            <person name="Forbes G."/>
            <person name="Novohradska S."/>
            <person name="Ferling I."/>
            <person name="Riege K."/>
            <person name="Groth M."/>
            <person name="Westermann M."/>
            <person name="Marz M."/>
            <person name="Spaller T."/>
            <person name="Winckler T."/>
            <person name="Schaap P."/>
            <person name="Glockner G."/>
        </authorList>
    </citation>
    <scope>NUCLEOTIDE SEQUENCE [LARGE SCALE GENOMIC DNA]</scope>
    <source>
        <strain evidence="7 8">Jena</strain>
    </source>
</reference>
<dbReference type="PANTHER" id="PTHR23294:SF59">
    <property type="entry name" value="UNC93-LIKE PROTEIN C922.05C"/>
    <property type="match status" value="1"/>
</dbReference>
<evidence type="ECO:0000313" key="8">
    <source>
        <dbReference type="Proteomes" id="UP000241769"/>
    </source>
</evidence>
<dbReference type="Pfam" id="PF05978">
    <property type="entry name" value="UNC-93"/>
    <property type="match status" value="1"/>
</dbReference>
<feature type="transmembrane region" description="Helical" evidence="6">
    <location>
        <begin position="39"/>
        <end position="63"/>
    </location>
</feature>
<evidence type="ECO:0000256" key="5">
    <source>
        <dbReference type="SAM" id="MobiDB-lite"/>
    </source>
</evidence>
<feature type="transmembrane region" description="Helical" evidence="6">
    <location>
        <begin position="205"/>
        <end position="225"/>
    </location>
</feature>
<comment type="subcellular location">
    <subcellularLocation>
        <location evidence="1">Membrane</location>
        <topology evidence="1">Multi-pass membrane protein</topology>
    </subcellularLocation>
</comment>
<gene>
    <name evidence="7" type="ORF">PROFUN_04786</name>
</gene>
<dbReference type="AlphaFoldDB" id="A0A2P6NSZ6"/>
<proteinExistence type="predicted"/>
<organism evidence="7 8">
    <name type="scientific">Planoprotostelium fungivorum</name>
    <dbReference type="NCBI Taxonomy" id="1890364"/>
    <lineage>
        <taxon>Eukaryota</taxon>
        <taxon>Amoebozoa</taxon>
        <taxon>Evosea</taxon>
        <taxon>Variosea</taxon>
        <taxon>Cavosteliida</taxon>
        <taxon>Cavosteliaceae</taxon>
        <taxon>Planoprotostelium</taxon>
    </lineage>
</organism>
<dbReference type="OrthoDB" id="196103at2759"/>
<dbReference type="InParanoid" id="A0A2P6NSZ6"/>
<evidence type="ECO:0000256" key="3">
    <source>
        <dbReference type="ARBA" id="ARBA00022989"/>
    </source>
</evidence>
<sequence length="508" mass="55907">MGRPESADNNGSARDEDGKEVDLPKGWMYKQRNVGPVALPWYASPMTQLLLVSFVCFFCPGMFNALSGLGGAGISDAHAANQAGTALNVTFSVVGFFGGVIVNLVGVRIALSFGGIGYFVYAAAALTWKHTQNNGFFIFAGVLLGTCAGVLWTAQGLIMMSYPREKEKGSYVAIFWAIFNSGAVIGSLGALGQEIHDSGQTASDGTYAIFMALMFTGAILACFLCDPAKVIRSDGTRVTVPKHPSVLSEFKGMARSLITDWYIIFLFPMYWSSNWFYVYHFNDFNLGRFNIRTRALNNVLYWTSQIVGALVFGNALDWSRFPRVTRARCGVIALFCITMGIWGGGFVYQQQFTRETKELLDWTSDGYLPPMFLYMFYGFFDAAWQTTVYWLIGSLTNNSRKTAYFAGFYKGIQSAGAAVVPQLDNIPLSYMSMLAINWGLLAGSLLLAAPVFFAKVKNHIDAEEDVVDPEEVNDLQEAIDVTPKPSQTVDFPMLAQSTTTIEMNQPVE</sequence>
<feature type="transmembrane region" description="Helical" evidence="6">
    <location>
        <begin position="171"/>
        <end position="193"/>
    </location>
</feature>
<feature type="transmembrane region" description="Helical" evidence="6">
    <location>
        <begin position="371"/>
        <end position="392"/>
    </location>
</feature>